<reference evidence="5" key="1">
    <citation type="submission" date="2016-10" db="EMBL/GenBank/DDBJ databases">
        <authorList>
            <person name="Varghese N."/>
            <person name="Submissions S."/>
        </authorList>
    </citation>
    <scope>NUCLEOTIDE SEQUENCE [LARGE SCALE GENOMIC DNA]</scope>
    <source>
        <strain evidence="5">DSM 23317</strain>
    </source>
</reference>
<name>A0A1G8QHF7_9GAMM</name>
<dbReference type="Proteomes" id="UP000199527">
    <property type="component" value="Unassembled WGS sequence"/>
</dbReference>
<keyword evidence="5" id="KW-1185">Reference proteome</keyword>
<dbReference type="AlphaFoldDB" id="A0A1G8QHF7"/>
<dbReference type="Gene3D" id="3.30.420.150">
    <property type="entry name" value="Exopolyphosphatase. Domain 2"/>
    <property type="match status" value="1"/>
</dbReference>
<feature type="domain" description="Ppx/GppA phosphatase N-terminal" evidence="2">
    <location>
        <begin position="27"/>
        <end position="305"/>
    </location>
</feature>
<dbReference type="GO" id="GO:0006798">
    <property type="term" value="P:polyphosphate catabolic process"/>
    <property type="evidence" value="ECO:0007669"/>
    <property type="project" value="TreeGrafter"/>
</dbReference>
<dbReference type="PANTHER" id="PTHR30005:SF14">
    <property type="entry name" value="EXOPOLYPHOSPHATASE"/>
    <property type="match status" value="1"/>
</dbReference>
<proteinExistence type="predicted"/>
<dbReference type="FunFam" id="3.30.420.40:FF:000023">
    <property type="entry name" value="Guanosine-5'-triphosphate,3'-diphosphate pyrophosphatase"/>
    <property type="match status" value="1"/>
</dbReference>
<dbReference type="Pfam" id="PF21447">
    <property type="entry name" value="Ppx-GppA_III"/>
    <property type="match status" value="1"/>
</dbReference>
<evidence type="ECO:0000313" key="5">
    <source>
        <dbReference type="Proteomes" id="UP000199527"/>
    </source>
</evidence>
<dbReference type="InterPro" id="IPR048950">
    <property type="entry name" value="Ppx_GppA_C"/>
</dbReference>
<organism evidence="4 5">
    <name type="scientific">Ferrimonas sediminum</name>
    <dbReference type="NCBI Taxonomy" id="718193"/>
    <lineage>
        <taxon>Bacteria</taxon>
        <taxon>Pseudomonadati</taxon>
        <taxon>Pseudomonadota</taxon>
        <taxon>Gammaproteobacteria</taxon>
        <taxon>Alteromonadales</taxon>
        <taxon>Ferrimonadaceae</taxon>
        <taxon>Ferrimonas</taxon>
    </lineage>
</organism>
<protein>
    <submittedName>
        <fullName evidence="4">Exopolyphosphatase / guanosine-5'-triphosphate,3'-diphosphate pyrophosphatase</fullName>
    </submittedName>
</protein>
<dbReference type="Gene3D" id="3.30.420.40">
    <property type="match status" value="1"/>
</dbReference>
<dbReference type="InterPro" id="IPR003695">
    <property type="entry name" value="Ppx_GppA_N"/>
</dbReference>
<gene>
    <name evidence="4" type="ORF">SAMN04488540_104284</name>
</gene>
<dbReference type="InterPro" id="IPR030673">
    <property type="entry name" value="PyroPPase_GppA_Ppx"/>
</dbReference>
<dbReference type="InterPro" id="IPR043129">
    <property type="entry name" value="ATPase_NBD"/>
</dbReference>
<dbReference type="PANTHER" id="PTHR30005">
    <property type="entry name" value="EXOPOLYPHOSPHATASE"/>
    <property type="match status" value="1"/>
</dbReference>
<sequence length="494" mass="56025">MDPKIDTTDGRILAAIDLGSNSFHLGIARAIAGDIQPMHRLKQRVQLAEDSDDDGNLCPAAIDRGLECLKQFSQRLSEMQFDQIRIVATYALRQAPNRYQFIEQARAILDHPIEVIPGREEARLIFHGVCQNQVVEQQTLVIDIGGGSTELIIGQGHTPIELESLSMGCVSFQSRFFPEGKLSSKRMKRAILAAEQQLELLQQRYLRTGFQAAIGCSGTIKAIALLLNDGDLSAPIHRQSLQQLARQIGDCDHVDQLPFEQLAELRRKVLPSGLAILLACFRQLEIEQMQYSEFALREGVLSELANQQSHLDIQARTIHSLQQRYQLDTRHSARIQASAQQLYRQFEVGKKRLERWLEYAAALHEIGLQVNYRGIHKHGEYILSNANLSGFNTEEQCLLAFLVRWQRKKLTGCPSPQLQMLSNSQLWPLLIALRLSIMLHLGRRHHIVLPQLQQQAKTLTLTFSAQLSDDDLLVADLEQEQQHLAELGWKLQWQ</sequence>
<dbReference type="EMBL" id="FNEM01000004">
    <property type="protein sequence ID" value="SDJ03520.1"/>
    <property type="molecule type" value="Genomic_DNA"/>
</dbReference>
<dbReference type="InterPro" id="IPR050273">
    <property type="entry name" value="GppA/Ppx_hydrolase"/>
</dbReference>
<evidence type="ECO:0000259" key="3">
    <source>
        <dbReference type="Pfam" id="PF21447"/>
    </source>
</evidence>
<dbReference type="GO" id="GO:0004309">
    <property type="term" value="F:exopolyphosphatase activity"/>
    <property type="evidence" value="ECO:0007669"/>
    <property type="project" value="TreeGrafter"/>
</dbReference>
<dbReference type="RefSeq" id="WP_090364217.1">
    <property type="nucleotide sequence ID" value="NZ_FNEM01000004.1"/>
</dbReference>
<feature type="domain" description="Ppx/GppA phosphatase C-terminal" evidence="3">
    <location>
        <begin position="313"/>
        <end position="481"/>
    </location>
</feature>
<accession>A0A1G8QHF7</accession>
<keyword evidence="1" id="KW-0378">Hydrolase</keyword>
<dbReference type="SUPFAM" id="SSF109604">
    <property type="entry name" value="HD-domain/PDEase-like"/>
    <property type="match status" value="1"/>
</dbReference>
<dbReference type="OrthoDB" id="9793035at2"/>
<evidence type="ECO:0000259" key="2">
    <source>
        <dbReference type="Pfam" id="PF02541"/>
    </source>
</evidence>
<dbReference type="PIRSF" id="PIRSF001267">
    <property type="entry name" value="Pyrophosphatase_GppA_Ppx"/>
    <property type="match status" value="1"/>
</dbReference>
<dbReference type="Gene3D" id="1.10.3210.10">
    <property type="entry name" value="Hypothetical protein af1432"/>
    <property type="match status" value="1"/>
</dbReference>
<evidence type="ECO:0000256" key="1">
    <source>
        <dbReference type="ARBA" id="ARBA00022801"/>
    </source>
</evidence>
<dbReference type="SUPFAM" id="SSF53067">
    <property type="entry name" value="Actin-like ATPase domain"/>
    <property type="match status" value="2"/>
</dbReference>
<dbReference type="CDD" id="cd24053">
    <property type="entry name" value="ASKHA_NBD_EcPPX-GppA-like"/>
    <property type="match status" value="1"/>
</dbReference>
<dbReference type="Pfam" id="PF02541">
    <property type="entry name" value="Ppx-GppA"/>
    <property type="match status" value="1"/>
</dbReference>
<evidence type="ECO:0000313" key="4">
    <source>
        <dbReference type="EMBL" id="SDJ03520.1"/>
    </source>
</evidence>